<evidence type="ECO:0000313" key="3">
    <source>
        <dbReference type="Proteomes" id="UP001295684"/>
    </source>
</evidence>
<gene>
    <name evidence="2" type="ORF">ECRASSUSDP1_LOCUS22793</name>
</gene>
<feature type="region of interest" description="Disordered" evidence="1">
    <location>
        <begin position="1"/>
        <end position="22"/>
    </location>
</feature>
<comment type="caution">
    <text evidence="2">The sequence shown here is derived from an EMBL/GenBank/DDBJ whole genome shotgun (WGS) entry which is preliminary data.</text>
</comment>
<sequence>MFHSKIPIAKVQTAPRASGSRHQSKAFLSKIKSEGIPGQVPTPLAYTSCTAQCLPVSGKNQKALVYLVKEDITSSQYNEAADMAATMNFTESNDLYKLGKILTEIDIFKT</sequence>
<name>A0AAD1XYV1_EUPCR</name>
<evidence type="ECO:0000256" key="1">
    <source>
        <dbReference type="SAM" id="MobiDB-lite"/>
    </source>
</evidence>
<organism evidence="2 3">
    <name type="scientific">Euplotes crassus</name>
    <dbReference type="NCBI Taxonomy" id="5936"/>
    <lineage>
        <taxon>Eukaryota</taxon>
        <taxon>Sar</taxon>
        <taxon>Alveolata</taxon>
        <taxon>Ciliophora</taxon>
        <taxon>Intramacronucleata</taxon>
        <taxon>Spirotrichea</taxon>
        <taxon>Hypotrichia</taxon>
        <taxon>Euplotida</taxon>
        <taxon>Euplotidae</taxon>
        <taxon>Moneuplotes</taxon>
    </lineage>
</organism>
<protein>
    <submittedName>
        <fullName evidence="2">Uncharacterized protein</fullName>
    </submittedName>
</protein>
<reference evidence="2" key="1">
    <citation type="submission" date="2023-07" db="EMBL/GenBank/DDBJ databases">
        <authorList>
            <consortium name="AG Swart"/>
            <person name="Singh M."/>
            <person name="Singh A."/>
            <person name="Seah K."/>
            <person name="Emmerich C."/>
        </authorList>
    </citation>
    <scope>NUCLEOTIDE SEQUENCE</scope>
    <source>
        <strain evidence="2">DP1</strain>
    </source>
</reference>
<dbReference type="Proteomes" id="UP001295684">
    <property type="component" value="Unassembled WGS sequence"/>
</dbReference>
<proteinExistence type="predicted"/>
<keyword evidence="3" id="KW-1185">Reference proteome</keyword>
<accession>A0AAD1XYV1</accession>
<dbReference type="AlphaFoldDB" id="A0AAD1XYV1"/>
<evidence type="ECO:0000313" key="2">
    <source>
        <dbReference type="EMBL" id="CAI2381339.1"/>
    </source>
</evidence>
<dbReference type="EMBL" id="CAMPGE010023393">
    <property type="protein sequence ID" value="CAI2381339.1"/>
    <property type="molecule type" value="Genomic_DNA"/>
</dbReference>